<accession>A0A6P2C3B7</accession>
<gene>
    <name evidence="3" type="ORF">EAS64_10120</name>
</gene>
<name>A0A6P2C3B7_9ACTN</name>
<dbReference type="PANTHER" id="PTHR31616">
    <property type="entry name" value="TREHALASE"/>
    <property type="match status" value="1"/>
</dbReference>
<feature type="domain" description="GH15-like" evidence="1">
    <location>
        <begin position="239"/>
        <end position="601"/>
    </location>
</feature>
<evidence type="ECO:0000259" key="2">
    <source>
        <dbReference type="Pfam" id="PF19291"/>
    </source>
</evidence>
<keyword evidence="4" id="KW-1185">Reference proteome</keyword>
<dbReference type="EMBL" id="RPFW01000002">
    <property type="protein sequence ID" value="TVZ04976.1"/>
    <property type="molecule type" value="Genomic_DNA"/>
</dbReference>
<evidence type="ECO:0000259" key="1">
    <source>
        <dbReference type="Pfam" id="PF00723"/>
    </source>
</evidence>
<dbReference type="GO" id="GO:0005975">
    <property type="term" value="P:carbohydrate metabolic process"/>
    <property type="evidence" value="ECO:0007669"/>
    <property type="project" value="InterPro"/>
</dbReference>
<dbReference type="SUPFAM" id="SSF48208">
    <property type="entry name" value="Six-hairpin glycosidases"/>
    <property type="match status" value="1"/>
</dbReference>
<dbReference type="RefSeq" id="WP_145852682.1">
    <property type="nucleotide sequence ID" value="NZ_RPFW01000002.1"/>
</dbReference>
<dbReference type="Pfam" id="PF00723">
    <property type="entry name" value="Glyco_hydro_15"/>
    <property type="match status" value="1"/>
</dbReference>
<proteinExistence type="predicted"/>
<dbReference type="InterPro" id="IPR008928">
    <property type="entry name" value="6-hairpin_glycosidase_sf"/>
</dbReference>
<evidence type="ECO:0000313" key="4">
    <source>
        <dbReference type="Proteomes" id="UP000460272"/>
    </source>
</evidence>
<comment type="caution">
    <text evidence="3">The sequence shown here is derived from an EMBL/GenBank/DDBJ whole genome shotgun (WGS) entry which is preliminary data.</text>
</comment>
<keyword evidence="3" id="KW-0378">Hydrolase</keyword>
<dbReference type="AlphaFoldDB" id="A0A6P2C3B7"/>
<reference evidence="3 4" key="1">
    <citation type="submission" date="2018-11" db="EMBL/GenBank/DDBJ databases">
        <title>Trebonia kvetii gen.nov., sp.nov., a novel acidophilic actinobacterium, and proposal of the new actinobacterial family Treboniaceae fam. nov.</title>
        <authorList>
            <person name="Rapoport D."/>
            <person name="Sagova-Mareckova M."/>
            <person name="Sedlacek I."/>
            <person name="Provaznik J."/>
            <person name="Kralova S."/>
            <person name="Pavlinic D."/>
            <person name="Benes V."/>
            <person name="Kopecky J."/>
        </authorList>
    </citation>
    <scope>NUCLEOTIDE SEQUENCE [LARGE SCALE GENOMIC DNA]</scope>
    <source>
        <strain evidence="3 4">15Tr583</strain>
    </source>
</reference>
<sequence length="611" mass="68640">MEHSYAGARAGRVGSSRAYLPIEEHGIVGDLRTVALVGTDGTIDWFCPARFDAPSLFGAILDSRRGGYFSLNARTNYARPKQRYLHDTNILLTRFQGKEAVGEVIDFMVPETHTAGQARDLLVRQARAVRGRTRFEVACHPAFDYGRMSHDTEIIQGVGAVFTSPLGRAVLRANVGLKAEDNGVAASFTLEEGETADFHLEWNGTVHPVLAGETRELFTRTQDFWRNWLAQSRYTGRWREVVHRSALALKLLVYHPTGALIAAPTTSLPEELGSTRNWDYRYSWLRDASFTVYSLMQLGFLEEAASFMDWLQQRCELATAEGDISIMYTIDGSDHIPEEILGHLEGYRGTRPVRIGNAAVGQQQLDVYGEIMDSVYIYNRDVPISYDLWCALSSRLDWLSRHWTEADEGIWEIRGPRKRFTYSALMTWLAYDRARRLADDRGLPAPIERWRDLAAQAHRFVQEQCWDPGLNSYVMYPGSQLLDAALLIMPLVRFAGPTDPRFLATLERISEGLVADSLVHRYALTGHDGIADSEGTFSLCTFWYVEALTRAGRTHEARGVFEKMLTYSNHLGLFAEQIGSSGEALGNFPQAFTHLALISAAVGLNQALDRR</sequence>
<dbReference type="PANTHER" id="PTHR31616:SF0">
    <property type="entry name" value="GLUCAN 1,4-ALPHA-GLUCOSIDASE"/>
    <property type="match status" value="1"/>
</dbReference>
<dbReference type="Pfam" id="PF19291">
    <property type="entry name" value="TREH_N"/>
    <property type="match status" value="1"/>
</dbReference>
<dbReference type="InterPro" id="IPR045582">
    <property type="entry name" value="Trehalase-like_N"/>
</dbReference>
<protein>
    <submittedName>
        <fullName evidence="3">Glycoside hydrolase family 15 protein</fullName>
    </submittedName>
</protein>
<organism evidence="3 4">
    <name type="scientific">Trebonia kvetii</name>
    <dbReference type="NCBI Taxonomy" id="2480626"/>
    <lineage>
        <taxon>Bacteria</taxon>
        <taxon>Bacillati</taxon>
        <taxon>Actinomycetota</taxon>
        <taxon>Actinomycetes</taxon>
        <taxon>Streptosporangiales</taxon>
        <taxon>Treboniaceae</taxon>
        <taxon>Trebonia</taxon>
    </lineage>
</organism>
<evidence type="ECO:0000313" key="3">
    <source>
        <dbReference type="EMBL" id="TVZ04976.1"/>
    </source>
</evidence>
<feature type="domain" description="Trehalase-like N-terminal" evidence="2">
    <location>
        <begin position="20"/>
        <end position="150"/>
    </location>
</feature>
<dbReference type="GO" id="GO:0004553">
    <property type="term" value="F:hydrolase activity, hydrolyzing O-glycosyl compounds"/>
    <property type="evidence" value="ECO:0007669"/>
    <property type="project" value="TreeGrafter"/>
</dbReference>
<dbReference type="InterPro" id="IPR011613">
    <property type="entry name" value="GH15-like"/>
</dbReference>
<dbReference type="InterPro" id="IPR012341">
    <property type="entry name" value="6hp_glycosidase-like_sf"/>
</dbReference>
<dbReference type="OrthoDB" id="3902805at2"/>
<dbReference type="Gene3D" id="1.50.10.10">
    <property type="match status" value="1"/>
</dbReference>
<dbReference type="Proteomes" id="UP000460272">
    <property type="component" value="Unassembled WGS sequence"/>
</dbReference>